<keyword evidence="5" id="KW-1185">Reference proteome</keyword>
<dbReference type="InterPro" id="IPR015943">
    <property type="entry name" value="WD40/YVTN_repeat-like_dom_sf"/>
</dbReference>
<proteinExistence type="predicted"/>
<dbReference type="Proteomes" id="UP000054928">
    <property type="component" value="Unassembled WGS sequence"/>
</dbReference>
<dbReference type="InterPro" id="IPR051242">
    <property type="entry name" value="WD-EF-hand_domain"/>
</dbReference>
<feature type="domain" description="EF-hand" evidence="3">
    <location>
        <begin position="54"/>
        <end position="89"/>
    </location>
</feature>
<dbReference type="SMART" id="SM00320">
    <property type="entry name" value="WD40"/>
    <property type="match status" value="6"/>
</dbReference>
<organism evidence="4 5">
    <name type="scientific">Plasmopara halstedii</name>
    <name type="common">Downy mildew of sunflower</name>
    <dbReference type="NCBI Taxonomy" id="4781"/>
    <lineage>
        <taxon>Eukaryota</taxon>
        <taxon>Sar</taxon>
        <taxon>Stramenopiles</taxon>
        <taxon>Oomycota</taxon>
        <taxon>Peronosporomycetes</taxon>
        <taxon>Peronosporales</taxon>
        <taxon>Peronosporaceae</taxon>
        <taxon>Plasmopara</taxon>
    </lineage>
</organism>
<dbReference type="InterPro" id="IPR001680">
    <property type="entry name" value="WD40_rpt"/>
</dbReference>
<evidence type="ECO:0000256" key="1">
    <source>
        <dbReference type="ARBA" id="ARBA00022737"/>
    </source>
</evidence>
<keyword evidence="2" id="KW-0853">WD repeat</keyword>
<keyword evidence="1" id="KW-0677">Repeat</keyword>
<dbReference type="GO" id="GO:0005509">
    <property type="term" value="F:calcium ion binding"/>
    <property type="evidence" value="ECO:0007669"/>
    <property type="project" value="InterPro"/>
</dbReference>
<evidence type="ECO:0000259" key="3">
    <source>
        <dbReference type="PROSITE" id="PS50222"/>
    </source>
</evidence>
<dbReference type="PROSITE" id="PS50222">
    <property type="entry name" value="EF_HAND_2"/>
    <property type="match status" value="1"/>
</dbReference>
<dbReference type="EMBL" id="CCYD01001551">
    <property type="protein sequence ID" value="CEG45276.1"/>
    <property type="molecule type" value="Genomic_DNA"/>
</dbReference>
<evidence type="ECO:0000256" key="2">
    <source>
        <dbReference type="PROSITE-ProRule" id="PRU00221"/>
    </source>
</evidence>
<reference evidence="5" key="1">
    <citation type="submission" date="2014-09" db="EMBL/GenBank/DDBJ databases">
        <authorList>
            <person name="Sharma Rahul"/>
            <person name="Thines Marco"/>
        </authorList>
    </citation>
    <scope>NUCLEOTIDE SEQUENCE [LARGE SCALE GENOMIC DNA]</scope>
</reference>
<dbReference type="STRING" id="4781.A0A0P1AVN5"/>
<dbReference type="Pfam" id="PF00400">
    <property type="entry name" value="WD40"/>
    <property type="match status" value="1"/>
</dbReference>
<dbReference type="PANTHER" id="PTHR44324">
    <property type="entry name" value="WD40 REPEAT DOMAIN 95"/>
    <property type="match status" value="1"/>
</dbReference>
<dbReference type="PANTHER" id="PTHR44324:SF4">
    <property type="entry name" value="WD40 REPEAT DOMAIN 95"/>
    <property type="match status" value="1"/>
</dbReference>
<dbReference type="PROSITE" id="PS50082">
    <property type="entry name" value="WD_REPEATS_2"/>
    <property type="match status" value="1"/>
</dbReference>
<dbReference type="GeneID" id="36396639"/>
<dbReference type="RefSeq" id="XP_024581645.1">
    <property type="nucleotide sequence ID" value="XM_024716004.1"/>
</dbReference>
<feature type="repeat" description="WD" evidence="2">
    <location>
        <begin position="358"/>
        <end position="399"/>
    </location>
</feature>
<sequence>MDIMMRLKGTEFLTIANAFREREKRLGHGLPLVEFVEIVLSGLPHFDTLDEKIATVSALIDLFEEIDINGDSVMEFKEFTSFCVEAGMTAPRTQGTTLKHRYQRDPKSTFKTTAGSIVPTLSSISRAVNLPSTKISNLKWSADFRMFLVIENSAQSVKFFTGEGKFVTDVSVRSSGSKVTTSDSSIKIDKSILNGVFGKDKKSVLMPPSATPLETLSLSILDAVFIYRFLWLAVSTTDSVISFYKLNESRRQLSPRNTPRSKNFELLQNLGILATTPQKMLRFCESSALLLGSGNDFIVNVWKIVDIETKILLRRLSGHFDLVMDALEVPLHDLLVTCDLQHSIQLWNLSDGRNRGSLVAHERGIRQLCYSKQHDLLLSAGFEYDVLAWDLASRQVAVKLSGHRAPLISIQLALFQTERAITADCQGVFKVWDISRGNTKSTDTSIFQAIQLESFRLGVSSVAMKPVAFVSMYPYSRDLWVATSDSCTLHRLRSVRVQQLDEVPLRAFYHSTANKFVVVAGSVCSLWDGESGSCSSEFTHVGIFESDKSVADEQYRKRLSKSNSVASLVEPSIPTASPIHSGHNEADPELVICANDVKCRKLVVMSEQGVLSVFDCQNFVQLRKCQESFLLPPSVSHKVLDVGQIPVATSARSCAVKGLHYCSENKLIIVADAGSSAIIVIDDDSNQALSNGMVILRRLSNIPDGITASAYSFHASMVATVGTKSEAMKIALWDFETLAFMGNCQFDDEQDHSMVASNSESILCIQQLEFWNKFPVLLASDSLGGVYFFAVTPLTHAYTGKLLHAFLNVNKVEKAQLNEVFDSNVNINDQTFEANNGMKQKEARCSQNTTEPVTETKFISLDLSASVVTCMKMVYDEEKDRYLLFMGDERGYVGVWDPISMIHRLALKEISKKNCKYLRRGYQPKAMFQRNCLKNTPGMGGNEFKQSEEFRQSFRQGSASSKSRLSLLGSDAVMRRNVRASNMKTQPLSRQHNRGLLSHKTQQANASLKSHLDKIVVTNSDAAAKFLICKDKVSSFQKDHTSGVDKQLNTFKSTKSWPGSSCYENYPRDIMLLCRWQAHIDAVSSLEISHHPNIAVTCGLDMRVFVWSWDGACLGKLFDPDNQGPWPWRFQKDNATRTKKRELFVANLIQQIERTPAEKIKVRRQTLFAEHVDRWSLHESSKANSMLLEHVISKTSEIKLLELETQSGNKDLHNHSKSQEAFNTQLAPVTTTASITTPRQTLRLHTLDQLSHRSQSQTRLEIDQVAFLGVEDLKMDKHYLETELLITCPTASSPMRRPIKDAGVQQTEMDNKLAREAVATRAKLAQRAREMYSNMEDVRASHRKHRLDSVSHDLEVSDFLKQHFPPSVLAARPQTAPIRSLKTSASAGHVGIYQQRENKQLQLQISASENNLPTTEGAFFVNTLGSSKSTLNKSRRRSSLDEVYTEEAHRYRQDRSLSREKLGITKSNSEKQQVRPLYKLREINDIIAKVHEYCDEATQSRCCKVLGGHNMMQL</sequence>
<name>A0A0P1AVN5_PLAHL</name>
<dbReference type="InterPro" id="IPR036322">
    <property type="entry name" value="WD40_repeat_dom_sf"/>
</dbReference>
<protein>
    <submittedName>
        <fullName evidence="4">Pleiotropic regulator 1</fullName>
    </submittedName>
</protein>
<evidence type="ECO:0000313" key="5">
    <source>
        <dbReference type="Proteomes" id="UP000054928"/>
    </source>
</evidence>
<dbReference type="Gene3D" id="2.130.10.10">
    <property type="entry name" value="YVTN repeat-like/Quinoprotein amine dehydrogenase"/>
    <property type="match status" value="2"/>
</dbReference>
<dbReference type="SUPFAM" id="SSF50978">
    <property type="entry name" value="WD40 repeat-like"/>
    <property type="match status" value="2"/>
</dbReference>
<dbReference type="OMA" id="EFDAYGW"/>
<dbReference type="InterPro" id="IPR002048">
    <property type="entry name" value="EF_hand_dom"/>
</dbReference>
<accession>A0A0P1AVN5</accession>
<evidence type="ECO:0000313" key="4">
    <source>
        <dbReference type="EMBL" id="CEG45276.1"/>
    </source>
</evidence>
<dbReference type="OrthoDB" id="26525at2759"/>